<organism evidence="2">
    <name type="scientific">Alexandrium monilatum</name>
    <dbReference type="NCBI Taxonomy" id="311494"/>
    <lineage>
        <taxon>Eukaryota</taxon>
        <taxon>Sar</taxon>
        <taxon>Alveolata</taxon>
        <taxon>Dinophyceae</taxon>
        <taxon>Gonyaulacales</taxon>
        <taxon>Pyrocystaceae</taxon>
        <taxon>Alexandrium</taxon>
    </lineage>
</organism>
<feature type="region of interest" description="Disordered" evidence="1">
    <location>
        <begin position="53"/>
        <end position="77"/>
    </location>
</feature>
<reference evidence="2" key="1">
    <citation type="submission" date="2021-01" db="EMBL/GenBank/DDBJ databases">
        <authorList>
            <person name="Corre E."/>
            <person name="Pelletier E."/>
            <person name="Niang G."/>
            <person name="Scheremetjew M."/>
            <person name="Finn R."/>
            <person name="Kale V."/>
            <person name="Holt S."/>
            <person name="Cochrane G."/>
            <person name="Meng A."/>
            <person name="Brown T."/>
            <person name="Cohen L."/>
        </authorList>
    </citation>
    <scope>NUCLEOTIDE SEQUENCE</scope>
    <source>
        <strain evidence="2">CCMP3105</strain>
    </source>
</reference>
<feature type="compositionally biased region" description="Low complexity" evidence="1">
    <location>
        <begin position="139"/>
        <end position="160"/>
    </location>
</feature>
<proteinExistence type="predicted"/>
<evidence type="ECO:0000256" key="1">
    <source>
        <dbReference type="SAM" id="MobiDB-lite"/>
    </source>
</evidence>
<feature type="compositionally biased region" description="Basic and acidic residues" evidence="1">
    <location>
        <begin position="176"/>
        <end position="187"/>
    </location>
</feature>
<protein>
    <submittedName>
        <fullName evidence="2">Uncharacterized protein</fullName>
    </submittedName>
</protein>
<feature type="region of interest" description="Disordered" evidence="1">
    <location>
        <begin position="119"/>
        <end position="214"/>
    </location>
</feature>
<sequence length="635" mass="69847">MGPSEDASCKGASPLRAAEDDGSLIIEDLGTLGQFVSLRRLGQETSKLAETIPFLDDDLPSEPAWELPGGGEEGEAEVKDARFISRAPRRPVQRLGDQVNLIRSRCPRQLQLLQAFAEEAQPPQQWPARSAQAAAEMQPPRAATAPGRAARSKAAAGARPAPEPRGKELAAVAVPRRPEGRRPECRSAARGSRTHKSSFNADPHHRGLSAKPRPEKHHLLARLQKGDGSEGALRDIDVVRGVLTRKLQDIRTRTHWASSGSEPPTRSSSRGPVVERRSRLSSKVEETQRLGLLAPGHVVVQTGRLSRSARSAAVAGHRQLEENLNKLLRLMDSDSSGSVPHGAFGPLLFWLGLTQHQSAALATLRFAFGPQEAIPIATLADFGEFMEVQVRLAEGLRRVARQESLMPLCEFLTECDGWRLRSWFRSMQHDLSGRSDVAEVQRWLAQTEIISDRQALFRFLRRVTHGEVVEHHVSRVGACRAWAGHGDPERVKEFGGPGGKCFVELKQQGGFSLEDFASMLCRCTITWCLHQTLVLLESSTLAVPESLGSKEEEEDTEHSPIAWDGDRSLVMRWTQLQRQITVSLLVNFDFWGPDSRGVLGSSKPGGSSRTGADLRPEQWSVLFQRARAQGIASTL</sequence>
<evidence type="ECO:0000313" key="2">
    <source>
        <dbReference type="EMBL" id="CAE4624680.1"/>
    </source>
</evidence>
<feature type="compositionally biased region" description="Low complexity" evidence="1">
    <location>
        <begin position="258"/>
        <end position="272"/>
    </location>
</feature>
<feature type="region of interest" description="Disordered" evidence="1">
    <location>
        <begin position="254"/>
        <end position="281"/>
    </location>
</feature>
<gene>
    <name evidence="2" type="ORF">AMON00008_LOCUS40321</name>
</gene>
<accession>A0A7S4RVZ2</accession>
<name>A0A7S4RVZ2_9DINO</name>
<feature type="compositionally biased region" description="Low complexity" evidence="1">
    <location>
        <begin position="119"/>
        <end position="128"/>
    </location>
</feature>
<dbReference type="EMBL" id="HBNR01057314">
    <property type="protein sequence ID" value="CAE4624680.1"/>
    <property type="molecule type" value="Transcribed_RNA"/>
</dbReference>
<dbReference type="AlphaFoldDB" id="A0A7S4RVZ2"/>